<comment type="caution">
    <text evidence="2">The sequence shown here is derived from an EMBL/GenBank/DDBJ whole genome shotgun (WGS) entry which is preliminary data.</text>
</comment>
<protein>
    <submittedName>
        <fullName evidence="2">Uncharacterized protein</fullName>
    </submittedName>
</protein>
<feature type="region of interest" description="Disordered" evidence="1">
    <location>
        <begin position="1"/>
        <end position="89"/>
    </location>
</feature>
<evidence type="ECO:0000313" key="2">
    <source>
        <dbReference type="EMBL" id="POG57201.1"/>
    </source>
</evidence>
<dbReference type="EMBL" id="LOPW02000003">
    <property type="protein sequence ID" value="POG57201.1"/>
    <property type="molecule type" value="Genomic_DNA"/>
</dbReference>
<dbReference type="AlphaFoldDB" id="A0A2P4NVM3"/>
<evidence type="ECO:0000313" key="3">
    <source>
        <dbReference type="Proteomes" id="UP000053621"/>
    </source>
</evidence>
<name>A0A2P4NVM3_9EURY</name>
<proteinExistence type="predicted"/>
<keyword evidence="3" id="KW-1185">Reference proteome</keyword>
<evidence type="ECO:0000256" key="1">
    <source>
        <dbReference type="SAM" id="MobiDB-lite"/>
    </source>
</evidence>
<sequence>MKDRSQENRPTASSASATVPAASRLPAGLGVFGEASRVHHEDERGEDHSITPDITAAGLVGGVGTPDPDRPDSVRVANRLGKPTARDPE</sequence>
<reference evidence="2" key="1">
    <citation type="submission" date="2017-08" db="EMBL/GenBank/DDBJ databases">
        <title>Haloferax marisrubri sp. nov., isolated from the Discovery deep brine-seawater interface in the Red Sea.</title>
        <authorList>
            <person name="Zhang G."/>
            <person name="Stingl U."/>
        </authorList>
    </citation>
    <scope>NUCLEOTIDE SEQUENCE [LARGE SCALE GENOMIC DNA]</scope>
    <source>
        <strain evidence="2">SB3</strain>
    </source>
</reference>
<gene>
    <name evidence="2" type="ORF">AUR65_001965</name>
</gene>
<feature type="compositionally biased region" description="Low complexity" evidence="1">
    <location>
        <begin position="10"/>
        <end position="23"/>
    </location>
</feature>
<dbReference type="Proteomes" id="UP000053621">
    <property type="component" value="Unassembled WGS sequence"/>
</dbReference>
<feature type="compositionally biased region" description="Basic and acidic residues" evidence="1">
    <location>
        <begin position="36"/>
        <end position="50"/>
    </location>
</feature>
<organism evidence="2 3">
    <name type="scientific">Haloferax marisrubri</name>
    <dbReference type="NCBI Taxonomy" id="1544719"/>
    <lineage>
        <taxon>Archaea</taxon>
        <taxon>Methanobacteriati</taxon>
        <taxon>Methanobacteriota</taxon>
        <taxon>Stenosarchaea group</taxon>
        <taxon>Halobacteria</taxon>
        <taxon>Halobacteriales</taxon>
        <taxon>Haloferacaceae</taxon>
        <taxon>Haloferax</taxon>
    </lineage>
</organism>
<accession>A0A2P4NVM3</accession>